<feature type="transmembrane region" description="Helical" evidence="8">
    <location>
        <begin position="17"/>
        <end position="38"/>
    </location>
</feature>
<dbReference type="PANTHER" id="PTHR47844">
    <property type="entry name" value="SYNTHASE CPS1, PUTATIVE (AFU_ORTHOLOGUE AFUA_7G02500)-RELATED"/>
    <property type="match status" value="1"/>
</dbReference>
<dbReference type="GO" id="GO:0016020">
    <property type="term" value="C:membrane"/>
    <property type="evidence" value="ECO:0007669"/>
    <property type="project" value="UniProtKB-SubCell"/>
</dbReference>
<comment type="subcellular location">
    <subcellularLocation>
        <location evidence="1">Membrane</location>
    </subcellularLocation>
</comment>
<keyword evidence="6 8" id="KW-0472">Membrane</keyword>
<dbReference type="InterPro" id="IPR052427">
    <property type="entry name" value="Glycosyltrans_GT2/GT47"/>
</dbReference>
<dbReference type="GO" id="GO:0016757">
    <property type="term" value="F:glycosyltransferase activity"/>
    <property type="evidence" value="ECO:0007669"/>
    <property type="project" value="UniProtKB-KW"/>
</dbReference>
<evidence type="ECO:0000256" key="8">
    <source>
        <dbReference type="SAM" id="Phobius"/>
    </source>
</evidence>
<dbReference type="AlphaFoldDB" id="A0AAD4HZT8"/>
<evidence type="ECO:0000313" key="10">
    <source>
        <dbReference type="Proteomes" id="UP001197093"/>
    </source>
</evidence>
<feature type="transmembrane region" description="Helical" evidence="8">
    <location>
        <begin position="44"/>
        <end position="69"/>
    </location>
</feature>
<dbReference type="EMBL" id="JAHCVI010000001">
    <property type="protein sequence ID" value="KAG7293689.1"/>
    <property type="molecule type" value="Genomic_DNA"/>
</dbReference>
<accession>A0AAD4HZT8</accession>
<dbReference type="Pfam" id="PF13641">
    <property type="entry name" value="Glyco_tranf_2_3"/>
    <property type="match status" value="1"/>
</dbReference>
<dbReference type="SUPFAM" id="SSF53448">
    <property type="entry name" value="Nucleotide-diphospho-sugar transferases"/>
    <property type="match status" value="1"/>
</dbReference>
<evidence type="ECO:0000256" key="5">
    <source>
        <dbReference type="ARBA" id="ARBA00022989"/>
    </source>
</evidence>
<reference evidence="9" key="1">
    <citation type="submission" date="2023-02" db="EMBL/GenBank/DDBJ databases">
        <authorList>
            <person name="Palmer J.M."/>
        </authorList>
    </citation>
    <scope>NUCLEOTIDE SEQUENCE</scope>
    <source>
        <strain evidence="9">FW57</strain>
    </source>
</reference>
<protein>
    <submittedName>
        <fullName evidence="9">Uncharacterized protein</fullName>
    </submittedName>
</protein>
<keyword evidence="10" id="KW-1185">Reference proteome</keyword>
<feature type="transmembrane region" description="Helical" evidence="8">
    <location>
        <begin position="425"/>
        <end position="448"/>
    </location>
</feature>
<evidence type="ECO:0000313" key="9">
    <source>
        <dbReference type="EMBL" id="KAG7293689.1"/>
    </source>
</evidence>
<evidence type="ECO:0000256" key="7">
    <source>
        <dbReference type="ARBA" id="ARBA00023180"/>
    </source>
</evidence>
<evidence type="ECO:0000256" key="1">
    <source>
        <dbReference type="ARBA" id="ARBA00004370"/>
    </source>
</evidence>
<keyword evidence="2" id="KW-0328">Glycosyltransferase</keyword>
<sequence length="576" mass="65342">MAQSCNSPGGRVVSPRAIFNVVCMVTLVAALHHLFAHLAYDDSYLYWFLALFAWRYVRFAVNLVGFWCYSPSPKASDPTYSSSRDVTAVIPTVDPERGTFRDTVLSCAENSPAKIVIITAGNELYEKTLPYIAEFERFYPSIEFVLDRTQVASKRAQVALAVPHIKTAIAVLLDDHVFWGPNFLESLLSAFKDPKVGLVGTNKRVRREKGLNLWRRFWNMLGATYLCRHNFEIRATNAVDGGVFVISGRTCALRTEILNHPDFLPGYTDEKFLFGMLGPLNPDDDNYNTRFVVSHGWKIKIQYTEDAVMETTLGVEKPVATKFLAQCRRWARTTWRSNICSLVTDRTVWTSQPYCVYAVYLTSLTNFAAITDPLLVYLFTHSSLFTHASARTSKLALAGLVGWILFTKTIKVFDYFRRHPQDIYLFPAYVAFAYFHSLIKLWALLTFWDCTWSGRRLDQIKVDEPERSRVHPRSDSDIAHVIELRSINTRVADLHTSHAEHIARYQEPLLAEVNRLKENLVTLEGGHKTMSDNSLAIGTGLDEILERAKEATDAQDAAKIIDERDISDKIAVLKSA</sequence>
<keyword evidence="4 8" id="KW-0812">Transmembrane</keyword>
<evidence type="ECO:0000256" key="2">
    <source>
        <dbReference type="ARBA" id="ARBA00022676"/>
    </source>
</evidence>
<proteinExistence type="predicted"/>
<keyword evidence="5 8" id="KW-1133">Transmembrane helix</keyword>
<organism evidence="9 10">
    <name type="scientific">Staphylotrichum longicolle</name>
    <dbReference type="NCBI Taxonomy" id="669026"/>
    <lineage>
        <taxon>Eukaryota</taxon>
        <taxon>Fungi</taxon>
        <taxon>Dikarya</taxon>
        <taxon>Ascomycota</taxon>
        <taxon>Pezizomycotina</taxon>
        <taxon>Sordariomycetes</taxon>
        <taxon>Sordariomycetidae</taxon>
        <taxon>Sordariales</taxon>
        <taxon>Chaetomiaceae</taxon>
        <taxon>Staphylotrichum</taxon>
    </lineage>
</organism>
<dbReference type="Gene3D" id="3.90.550.10">
    <property type="entry name" value="Spore Coat Polysaccharide Biosynthesis Protein SpsA, Chain A"/>
    <property type="match status" value="1"/>
</dbReference>
<evidence type="ECO:0000256" key="6">
    <source>
        <dbReference type="ARBA" id="ARBA00023136"/>
    </source>
</evidence>
<name>A0AAD4HZT8_9PEZI</name>
<keyword evidence="3" id="KW-0808">Transferase</keyword>
<dbReference type="PANTHER" id="PTHR47844:SF1">
    <property type="entry name" value="EXOSTOSIN-LIKE 2"/>
    <property type="match status" value="1"/>
</dbReference>
<evidence type="ECO:0000256" key="3">
    <source>
        <dbReference type="ARBA" id="ARBA00022679"/>
    </source>
</evidence>
<comment type="caution">
    <text evidence="9">The sequence shown here is derived from an EMBL/GenBank/DDBJ whole genome shotgun (WGS) entry which is preliminary data.</text>
</comment>
<keyword evidence="7" id="KW-0325">Glycoprotein</keyword>
<gene>
    <name evidence="9" type="ORF">NEMBOFW57_003745</name>
</gene>
<feature type="transmembrane region" description="Helical" evidence="8">
    <location>
        <begin position="354"/>
        <end position="375"/>
    </location>
</feature>
<dbReference type="Proteomes" id="UP001197093">
    <property type="component" value="Unassembled WGS sequence"/>
</dbReference>
<dbReference type="InterPro" id="IPR029044">
    <property type="entry name" value="Nucleotide-diphossugar_trans"/>
</dbReference>
<evidence type="ECO:0000256" key="4">
    <source>
        <dbReference type="ARBA" id="ARBA00022692"/>
    </source>
</evidence>
<dbReference type="CDD" id="cd06434">
    <property type="entry name" value="GT2_HAS"/>
    <property type="match status" value="1"/>
</dbReference>